<feature type="region of interest" description="Disordered" evidence="3">
    <location>
        <begin position="14"/>
        <end position="40"/>
    </location>
</feature>
<feature type="compositionally biased region" description="Pro residues" evidence="3">
    <location>
        <begin position="23"/>
        <end position="37"/>
    </location>
</feature>
<reference evidence="5 6" key="1">
    <citation type="submission" date="2023-09" db="EMBL/GenBank/DDBJ databases">
        <title>Whole genome shotgun sequencing (WGS) of Bosea sp. ZW T0_25, isolated from stored onions (Allium cepa).</title>
        <authorList>
            <person name="Stoll D.A."/>
            <person name="Huch M."/>
        </authorList>
    </citation>
    <scope>NUCLEOTIDE SEQUENCE [LARGE SCALE GENOMIC DNA]</scope>
    <source>
        <strain evidence="5 6">ZW T0_25</strain>
    </source>
</reference>
<organism evidence="5 6">
    <name type="scientific">Bosea rubneri</name>
    <dbReference type="NCBI Taxonomy" id="3075434"/>
    <lineage>
        <taxon>Bacteria</taxon>
        <taxon>Pseudomonadati</taxon>
        <taxon>Pseudomonadota</taxon>
        <taxon>Alphaproteobacteria</taxon>
        <taxon>Hyphomicrobiales</taxon>
        <taxon>Boseaceae</taxon>
        <taxon>Bosea</taxon>
    </lineage>
</organism>
<proteinExistence type="predicted"/>
<dbReference type="InterPro" id="IPR004089">
    <property type="entry name" value="MCPsignal_dom"/>
</dbReference>
<dbReference type="EMBL" id="JAWDID010000019">
    <property type="protein sequence ID" value="MDU0341017.1"/>
    <property type="molecule type" value="Genomic_DNA"/>
</dbReference>
<dbReference type="PROSITE" id="PS50111">
    <property type="entry name" value="CHEMOTAXIS_TRANSDUC_2"/>
    <property type="match status" value="1"/>
</dbReference>
<dbReference type="SUPFAM" id="SSF58104">
    <property type="entry name" value="Methyl-accepting chemotaxis protein (MCP) signaling domain"/>
    <property type="match status" value="1"/>
</dbReference>
<keyword evidence="1 2" id="KW-0807">Transducer</keyword>
<name>A0ABU3S896_9HYPH</name>
<sequence length="586" mass="63530">MLARSFRRLLGRVGPAEPVAEPVAPPPEPAKPAPPADAPLGEAVNELENDVVAAMRRLNDGLGRAEEFSARSEARSREIHGGMAELREVTFTASANSSALASATVQVSEAAERVGASMMGARDMLDAAATRAAEATRMMSDLTQATAEIRSIVDAIAEIARQTNLLALNATIEAARAGEAGRGFGVVAQEVKSLSLEVRNAVEDIRGRVDRLNQATHGSASFVSDAFRLVGDVNPVMATIGEASHEQAAAAAELSRSAEVTARFIETVQHRVSDIDRVALAAADESAGARRALSEGARQADGLLERFVPTLRQTLFADRRRHDRFPAELAATLSVAGESHALQTIDLGFGGTLLAGADDLRLPVGARGELVVEGMPPLACRIKARSDLGLHIAFDHEDSQGQTALHQRLAEVEEAYRPLIERAQLFSQQVALLFEDALSQRRLREEELFDTDYVALPDTEPRQFSNRALPVLQAILPPILAETLRSDARLVFAVAIDRNGYIPVHHPQYSQPQRPGEADWDPAYSRDRRIFDDRAGIMAARSTRPFLVQSYHRDMGAAGTQLMREVDAPLSIHGRHWGGVRMAYRM</sequence>
<dbReference type="SMART" id="SM00283">
    <property type="entry name" value="MA"/>
    <property type="match status" value="1"/>
</dbReference>
<feature type="domain" description="Methyl-accepting transducer" evidence="4">
    <location>
        <begin position="65"/>
        <end position="286"/>
    </location>
</feature>
<accession>A0ABU3S896</accession>
<dbReference type="InterPro" id="IPR009875">
    <property type="entry name" value="PilZ_domain"/>
</dbReference>
<dbReference type="Proteomes" id="UP001254257">
    <property type="component" value="Unassembled WGS sequence"/>
</dbReference>
<evidence type="ECO:0000313" key="6">
    <source>
        <dbReference type="Proteomes" id="UP001254257"/>
    </source>
</evidence>
<evidence type="ECO:0000259" key="4">
    <source>
        <dbReference type="PROSITE" id="PS50111"/>
    </source>
</evidence>
<dbReference type="Pfam" id="PF07238">
    <property type="entry name" value="PilZ"/>
    <property type="match status" value="1"/>
</dbReference>
<dbReference type="Gene3D" id="1.10.287.950">
    <property type="entry name" value="Methyl-accepting chemotaxis protein"/>
    <property type="match status" value="1"/>
</dbReference>
<dbReference type="PANTHER" id="PTHR32089">
    <property type="entry name" value="METHYL-ACCEPTING CHEMOTAXIS PROTEIN MCPB"/>
    <property type="match status" value="1"/>
</dbReference>
<keyword evidence="6" id="KW-1185">Reference proteome</keyword>
<evidence type="ECO:0000256" key="3">
    <source>
        <dbReference type="SAM" id="MobiDB-lite"/>
    </source>
</evidence>
<dbReference type="Gene3D" id="2.40.10.220">
    <property type="entry name" value="predicted glycosyltransferase like domains"/>
    <property type="match status" value="1"/>
</dbReference>
<dbReference type="RefSeq" id="WP_316018855.1">
    <property type="nucleotide sequence ID" value="NZ_JAWDID010000019.1"/>
</dbReference>
<dbReference type="PANTHER" id="PTHR32089:SF112">
    <property type="entry name" value="LYSOZYME-LIKE PROTEIN-RELATED"/>
    <property type="match status" value="1"/>
</dbReference>
<comment type="caution">
    <text evidence="5">The sequence shown here is derived from an EMBL/GenBank/DDBJ whole genome shotgun (WGS) entry which is preliminary data.</text>
</comment>
<protein>
    <submittedName>
        <fullName evidence="5">Methyl-accepting chemotaxis protein</fullName>
    </submittedName>
</protein>
<evidence type="ECO:0000256" key="1">
    <source>
        <dbReference type="ARBA" id="ARBA00023224"/>
    </source>
</evidence>
<dbReference type="SUPFAM" id="SSF141371">
    <property type="entry name" value="PilZ domain-like"/>
    <property type="match status" value="1"/>
</dbReference>
<evidence type="ECO:0000256" key="2">
    <source>
        <dbReference type="PROSITE-ProRule" id="PRU00284"/>
    </source>
</evidence>
<dbReference type="Pfam" id="PF00015">
    <property type="entry name" value="MCPsignal"/>
    <property type="match status" value="1"/>
</dbReference>
<evidence type="ECO:0000313" key="5">
    <source>
        <dbReference type="EMBL" id="MDU0341017.1"/>
    </source>
</evidence>
<gene>
    <name evidence="5" type="ORF">RKE40_14035</name>
</gene>